<dbReference type="AlphaFoldDB" id="A0A074WNA9"/>
<feature type="region of interest" description="Disordered" evidence="1">
    <location>
        <begin position="93"/>
        <end position="136"/>
    </location>
</feature>
<evidence type="ECO:0000313" key="2">
    <source>
        <dbReference type="EMBL" id="KEQ71217.1"/>
    </source>
</evidence>
<keyword evidence="3" id="KW-1185">Reference proteome</keyword>
<gene>
    <name evidence="2" type="ORF">M436DRAFT_83509</name>
</gene>
<sequence length="171" mass="18974">MSSHDSSSLQIADSNGFGSMSVQSNGVHQQDTPHEALQQQSQQQEAKQQEVQYEDVVPDTTSSSVYELEPTLIRIINGTKPVVRTLAGELTVEPRHNLNAPVPRSGRDDPEMEEPPRLSVQRNKRKKARTQPALKAQHYVVHEKGVLDHIVKFVATSGITNTPKGRQGQYS</sequence>
<organism evidence="2 3">
    <name type="scientific">Aureobasidium namibiae CBS 147.97</name>
    <dbReference type="NCBI Taxonomy" id="1043004"/>
    <lineage>
        <taxon>Eukaryota</taxon>
        <taxon>Fungi</taxon>
        <taxon>Dikarya</taxon>
        <taxon>Ascomycota</taxon>
        <taxon>Pezizomycotina</taxon>
        <taxon>Dothideomycetes</taxon>
        <taxon>Dothideomycetidae</taxon>
        <taxon>Dothideales</taxon>
        <taxon>Saccotheciaceae</taxon>
        <taxon>Aureobasidium</taxon>
    </lineage>
</organism>
<feature type="compositionally biased region" description="Low complexity" evidence="1">
    <location>
        <begin position="38"/>
        <end position="51"/>
    </location>
</feature>
<feature type="compositionally biased region" description="Polar residues" evidence="1">
    <location>
        <begin position="1"/>
        <end position="30"/>
    </location>
</feature>
<reference evidence="2 3" key="1">
    <citation type="journal article" date="2014" name="BMC Genomics">
        <title>Genome sequencing of four Aureobasidium pullulans varieties: biotechnological potential, stress tolerance, and description of new species.</title>
        <authorList>
            <person name="Gostin Ar C."/>
            <person name="Ohm R.A."/>
            <person name="Kogej T."/>
            <person name="Sonjak S."/>
            <person name="Turk M."/>
            <person name="Zajc J."/>
            <person name="Zalar P."/>
            <person name="Grube M."/>
            <person name="Sun H."/>
            <person name="Han J."/>
            <person name="Sharma A."/>
            <person name="Chiniquy J."/>
            <person name="Ngan C.Y."/>
            <person name="Lipzen A."/>
            <person name="Barry K."/>
            <person name="Grigoriev I.V."/>
            <person name="Gunde-Cimerman N."/>
        </authorList>
    </citation>
    <scope>NUCLEOTIDE SEQUENCE [LARGE SCALE GENOMIC DNA]</scope>
    <source>
        <strain evidence="2 3">CBS 147.97</strain>
    </source>
</reference>
<accession>A0A074WNA9</accession>
<evidence type="ECO:0000256" key="1">
    <source>
        <dbReference type="SAM" id="MobiDB-lite"/>
    </source>
</evidence>
<feature type="region of interest" description="Disordered" evidence="1">
    <location>
        <begin position="1"/>
        <end position="64"/>
    </location>
</feature>
<evidence type="ECO:0000313" key="3">
    <source>
        <dbReference type="Proteomes" id="UP000027730"/>
    </source>
</evidence>
<dbReference type="Proteomes" id="UP000027730">
    <property type="component" value="Unassembled WGS sequence"/>
</dbReference>
<dbReference type="EMBL" id="KL584714">
    <property type="protein sequence ID" value="KEQ71217.1"/>
    <property type="molecule type" value="Genomic_DNA"/>
</dbReference>
<dbReference type="RefSeq" id="XP_013425631.1">
    <property type="nucleotide sequence ID" value="XM_013570177.1"/>
</dbReference>
<name>A0A074WNA9_9PEZI</name>
<protein>
    <submittedName>
        <fullName evidence="2">Uncharacterized protein</fullName>
    </submittedName>
</protein>
<dbReference type="GeneID" id="25417191"/>
<proteinExistence type="predicted"/>
<dbReference type="HOGENOM" id="CLU_1562564_0_0_1"/>